<dbReference type="PANTHER" id="PTHR36838:SF1">
    <property type="entry name" value="SLR1864 PROTEIN"/>
    <property type="match status" value="1"/>
</dbReference>
<dbReference type="GO" id="GO:0016020">
    <property type="term" value="C:membrane"/>
    <property type="evidence" value="ECO:0007669"/>
    <property type="project" value="UniProtKB-SubCell"/>
</dbReference>
<reference evidence="8 9" key="1">
    <citation type="submission" date="2016-11" db="EMBL/GenBank/DDBJ databases">
        <title>Simultaneous identification of Haemophilus influenzae and Haemophilus haemolyticus using TaqMan real-time PCR.</title>
        <authorList>
            <person name="Price E.P."/>
            <person name="Sarovich D.S."/>
            <person name="Harris T.M."/>
            <person name="Spargo J.C."/>
            <person name="Nosworthy E."/>
            <person name="Beissbarth J."/>
            <person name="Chang A.B."/>
            <person name="Smith-Vaughan H.C."/>
        </authorList>
    </citation>
    <scope>NUCLEOTIDE SEQUENCE [LARGE SCALE GENOMIC DNA]</scope>
    <source>
        <strain evidence="8 9">60884 B Hi-2</strain>
    </source>
</reference>
<comment type="caution">
    <text evidence="8">The sequence shown here is derived from an EMBL/GenBank/DDBJ whole genome shotgun (WGS) entry which is preliminary data.</text>
</comment>
<dbReference type="AlphaFoldDB" id="A0AB36IPW4"/>
<feature type="transmembrane region" description="Helical" evidence="7">
    <location>
        <begin position="253"/>
        <end position="275"/>
    </location>
</feature>
<dbReference type="Proteomes" id="UP000242412">
    <property type="component" value="Unassembled WGS sequence"/>
</dbReference>
<dbReference type="Pfam" id="PF03547">
    <property type="entry name" value="Mem_trans"/>
    <property type="match status" value="2"/>
</dbReference>
<feature type="transmembrane region" description="Helical" evidence="7">
    <location>
        <begin position="69"/>
        <end position="88"/>
    </location>
</feature>
<proteinExistence type="predicted"/>
<feature type="transmembrane region" description="Helical" evidence="7">
    <location>
        <begin position="189"/>
        <end position="209"/>
    </location>
</feature>
<feature type="transmembrane region" description="Helical" evidence="7">
    <location>
        <begin position="158"/>
        <end position="177"/>
    </location>
</feature>
<comment type="subcellular location">
    <subcellularLocation>
        <location evidence="1">Membrane</location>
        <topology evidence="1">Multi-pass membrane protein</topology>
    </subcellularLocation>
</comment>
<gene>
    <name evidence="8" type="ORF">BSO15_00025</name>
</gene>
<keyword evidence="6 7" id="KW-0472">Membrane</keyword>
<evidence type="ECO:0000256" key="1">
    <source>
        <dbReference type="ARBA" id="ARBA00004141"/>
    </source>
</evidence>
<keyword evidence="4 7" id="KW-0812">Transmembrane</keyword>
<dbReference type="EMBL" id="MPJJ01000001">
    <property type="protein sequence ID" value="OLV28383.1"/>
    <property type="molecule type" value="Genomic_DNA"/>
</dbReference>
<evidence type="ECO:0000256" key="3">
    <source>
        <dbReference type="ARBA" id="ARBA00022475"/>
    </source>
</evidence>
<evidence type="ECO:0000256" key="7">
    <source>
        <dbReference type="SAM" id="Phobius"/>
    </source>
</evidence>
<feature type="transmembrane region" description="Helical" evidence="7">
    <location>
        <begin position="221"/>
        <end position="247"/>
    </location>
</feature>
<sequence length="311" mass="34348">MDITFLLGTKIIELTLIVLIGYGLVKSKLLKSEDSKPLSIIGLYVISPSVMIEAFQINYTSEILQGLQLSLLMAVFLHIILIIIGSLLKRLLNLDPIEHATSIYSNSGNLIIPIVMSLFGKEWVIYASCFIVVQTFLFWTHCRLIIVGKGNLSLKTIAKNINIWSILVGAFLFAFQIKLPNIINGTLSSIGLFIGPNAMLVAGMLIAAIPLRTIVASKRIYLVTLLRLLIIPLVLLVLIKLIGFVHWVEKGEIIVLISFLATTSPSASTVTQMAVIYNNNPQKASAIYGITTLLCMFTMPLVIALYQMWSK</sequence>
<dbReference type="PANTHER" id="PTHR36838">
    <property type="entry name" value="AUXIN EFFLUX CARRIER FAMILY PROTEIN"/>
    <property type="match status" value="1"/>
</dbReference>
<feature type="transmembrane region" description="Helical" evidence="7">
    <location>
        <begin position="37"/>
        <end position="57"/>
    </location>
</feature>
<dbReference type="RefSeq" id="WP_075874902.1">
    <property type="nucleotide sequence ID" value="NZ_MPJJ01000001.1"/>
</dbReference>
<keyword evidence="5 7" id="KW-1133">Transmembrane helix</keyword>
<name>A0AB36IPW4_HAEPA</name>
<evidence type="ECO:0000313" key="8">
    <source>
        <dbReference type="EMBL" id="OLV28383.1"/>
    </source>
</evidence>
<evidence type="ECO:0000256" key="2">
    <source>
        <dbReference type="ARBA" id="ARBA00022448"/>
    </source>
</evidence>
<evidence type="ECO:0000313" key="9">
    <source>
        <dbReference type="Proteomes" id="UP000242412"/>
    </source>
</evidence>
<feature type="transmembrane region" description="Helical" evidence="7">
    <location>
        <begin position="6"/>
        <end position="25"/>
    </location>
</feature>
<feature type="transmembrane region" description="Helical" evidence="7">
    <location>
        <begin position="287"/>
        <end position="309"/>
    </location>
</feature>
<feature type="transmembrane region" description="Helical" evidence="7">
    <location>
        <begin position="125"/>
        <end position="146"/>
    </location>
</feature>
<dbReference type="InterPro" id="IPR004776">
    <property type="entry name" value="Mem_transp_PIN-like"/>
</dbReference>
<keyword evidence="2" id="KW-0813">Transport</keyword>
<evidence type="ECO:0000256" key="4">
    <source>
        <dbReference type="ARBA" id="ARBA00022692"/>
    </source>
</evidence>
<evidence type="ECO:0000256" key="5">
    <source>
        <dbReference type="ARBA" id="ARBA00022989"/>
    </source>
</evidence>
<evidence type="ECO:0000256" key="6">
    <source>
        <dbReference type="ARBA" id="ARBA00023136"/>
    </source>
</evidence>
<protein>
    <submittedName>
        <fullName evidence="8">Autotransporter</fullName>
    </submittedName>
</protein>
<keyword evidence="3" id="KW-1003">Cell membrane</keyword>
<organism evidence="8 9">
    <name type="scientific">Haemophilus parainfluenzae</name>
    <dbReference type="NCBI Taxonomy" id="729"/>
    <lineage>
        <taxon>Bacteria</taxon>
        <taxon>Pseudomonadati</taxon>
        <taxon>Pseudomonadota</taxon>
        <taxon>Gammaproteobacteria</taxon>
        <taxon>Pasteurellales</taxon>
        <taxon>Pasteurellaceae</taxon>
        <taxon>Haemophilus</taxon>
    </lineage>
</organism>
<accession>A0AB36IPW4</accession>
<dbReference type="GO" id="GO:0055085">
    <property type="term" value="P:transmembrane transport"/>
    <property type="evidence" value="ECO:0007669"/>
    <property type="project" value="InterPro"/>
</dbReference>